<organism evidence="3">
    <name type="scientific">Telmatobacter sp. DSM 110680</name>
    <dbReference type="NCBI Taxonomy" id="3036704"/>
    <lineage>
        <taxon>Bacteria</taxon>
        <taxon>Pseudomonadati</taxon>
        <taxon>Acidobacteriota</taxon>
        <taxon>Terriglobia</taxon>
        <taxon>Terriglobales</taxon>
        <taxon>Acidobacteriaceae</taxon>
        <taxon>Telmatobacter</taxon>
    </lineage>
</organism>
<dbReference type="GO" id="GO:0006006">
    <property type="term" value="P:glucose metabolic process"/>
    <property type="evidence" value="ECO:0007669"/>
    <property type="project" value="UniProtKB-KW"/>
</dbReference>
<dbReference type="Pfam" id="PF10282">
    <property type="entry name" value="Lactonase"/>
    <property type="match status" value="1"/>
</dbReference>
<dbReference type="PROSITE" id="PS51257">
    <property type="entry name" value="PROKAR_LIPOPROTEIN"/>
    <property type="match status" value="1"/>
</dbReference>
<dbReference type="Gene3D" id="2.130.10.10">
    <property type="entry name" value="YVTN repeat-like/Quinoprotein amine dehydrogenase"/>
    <property type="match status" value="3"/>
</dbReference>
<dbReference type="AlphaFoldDB" id="A0AAU7DQ68"/>
<reference evidence="3" key="1">
    <citation type="submission" date="2023-03" db="EMBL/GenBank/DDBJ databases">
        <title>Edaphobacter sp.</title>
        <authorList>
            <person name="Huber K.J."/>
            <person name="Papendorf J."/>
            <person name="Pilke C."/>
            <person name="Bunk B."/>
            <person name="Sproeer C."/>
            <person name="Pester M."/>
        </authorList>
    </citation>
    <scope>NUCLEOTIDE SEQUENCE</scope>
    <source>
        <strain evidence="3">DSM 110680</strain>
    </source>
</reference>
<name>A0AAU7DQ68_9BACT</name>
<dbReference type="PANTHER" id="PTHR30344:SF1">
    <property type="entry name" value="6-PHOSPHOGLUCONOLACTONASE"/>
    <property type="match status" value="1"/>
</dbReference>
<gene>
    <name evidence="3" type="ORF">P8935_08990</name>
</gene>
<dbReference type="EMBL" id="CP121196">
    <property type="protein sequence ID" value="XBH19440.1"/>
    <property type="molecule type" value="Genomic_DNA"/>
</dbReference>
<dbReference type="PANTHER" id="PTHR30344">
    <property type="entry name" value="6-PHOSPHOGLUCONOLACTONASE-RELATED"/>
    <property type="match status" value="1"/>
</dbReference>
<dbReference type="GO" id="GO:0017057">
    <property type="term" value="F:6-phosphogluconolactonase activity"/>
    <property type="evidence" value="ECO:0007669"/>
    <property type="project" value="TreeGrafter"/>
</dbReference>
<sequence>MKFSKLRQLLLVSAIGLGVATLFSGCQLVTIDYVFVATSASTISGSKSSTCPNGEIETYAVDSQSGAIRTAQPQVCSGGTTPTALAISPGYGNLYVANQVDKNIVHFEAAANGVLTKKDSVTFSTTPVAMTVSPDGNTLYAVSGTSSATLSAYTLSSGTLGSAASQLNLTIPGYASDSVVPTGVTVLANGKAVFVTAYDLSAYNPGGITTSNASPGWIFVFTTGSGGALTPVAGSPYNAGVKPSAVAADPTDRYVYVTDFASNQLIAYGIYTGYTLNFLQNGPYKTGGQPTSISIDPRGKFMYVSNSLDSSVTAYVIDLTTGTPSTAVNSTGSATNSTDTQPVSVAVDPALGRYVYTANYLGNSVSGFRLDPTAGTLKQTQATPYPTGIHPTAVVLAPHGNHSTQSITP</sequence>
<proteinExistence type="inferred from homology"/>
<dbReference type="SUPFAM" id="SSF75011">
    <property type="entry name" value="3-carboxy-cis,cis-mucoante lactonizing enzyme"/>
    <property type="match status" value="1"/>
</dbReference>
<evidence type="ECO:0000256" key="2">
    <source>
        <dbReference type="ARBA" id="ARBA00022526"/>
    </source>
</evidence>
<keyword evidence="2" id="KW-0119">Carbohydrate metabolism</keyword>
<dbReference type="InterPro" id="IPR050282">
    <property type="entry name" value="Cycloisomerase_2"/>
</dbReference>
<dbReference type="InterPro" id="IPR019405">
    <property type="entry name" value="Lactonase_7-beta_prop"/>
</dbReference>
<protein>
    <submittedName>
        <fullName evidence="3">Beta-propeller fold lactonase family protein</fullName>
    </submittedName>
</protein>
<accession>A0AAU7DQ68</accession>
<evidence type="ECO:0000313" key="3">
    <source>
        <dbReference type="EMBL" id="XBH19440.1"/>
    </source>
</evidence>
<evidence type="ECO:0000256" key="1">
    <source>
        <dbReference type="ARBA" id="ARBA00005564"/>
    </source>
</evidence>
<comment type="similarity">
    <text evidence="1">Belongs to the cycloisomerase 2 family.</text>
</comment>
<keyword evidence="2" id="KW-0313">Glucose metabolism</keyword>
<dbReference type="RefSeq" id="WP_348264657.1">
    <property type="nucleotide sequence ID" value="NZ_CP121196.1"/>
</dbReference>
<dbReference type="InterPro" id="IPR015943">
    <property type="entry name" value="WD40/YVTN_repeat-like_dom_sf"/>
</dbReference>